<dbReference type="GO" id="GO:0006006">
    <property type="term" value="P:glucose metabolic process"/>
    <property type="evidence" value="ECO:0007669"/>
    <property type="project" value="TreeGrafter"/>
</dbReference>
<dbReference type="GO" id="GO:0016787">
    <property type="term" value="F:hydrolase activity"/>
    <property type="evidence" value="ECO:0007669"/>
    <property type="project" value="UniProtKB-KW"/>
</dbReference>
<feature type="domain" description="GDPGP1-like C-terminal" evidence="13">
    <location>
        <begin position="223"/>
        <end position="343"/>
    </location>
</feature>
<dbReference type="KEGG" id="blac:94350617"/>
<protein>
    <recommendedName>
        <fullName evidence="6">GDP-D-glucose phosphorylase 1</fullName>
        <ecNumber evidence="5">2.7.7.78</ecNumber>
    </recommendedName>
</protein>
<dbReference type="RefSeq" id="XP_067817967.1">
    <property type="nucleotide sequence ID" value="XM_067964946.1"/>
</dbReference>
<dbReference type="PANTHER" id="PTHR20884">
    <property type="entry name" value="GDP-D-GLUCOSE PHOSPHORYLASE 1"/>
    <property type="match status" value="1"/>
</dbReference>
<evidence type="ECO:0000256" key="8">
    <source>
        <dbReference type="ARBA" id="ARBA00022658"/>
    </source>
</evidence>
<name>A0A976FKS8_BRELC</name>
<evidence type="ECO:0000313" key="15">
    <source>
        <dbReference type="EMBL" id="TDH68468.1"/>
    </source>
</evidence>
<dbReference type="GO" id="GO:0080048">
    <property type="term" value="F:GDP-D-glucose phosphorylase activity"/>
    <property type="evidence" value="ECO:0007669"/>
    <property type="project" value="UniProtKB-EC"/>
</dbReference>
<evidence type="ECO:0000256" key="10">
    <source>
        <dbReference type="ARBA" id="ARBA00022695"/>
    </source>
</evidence>
<dbReference type="EC" id="2.7.7.78" evidence="5"/>
<evidence type="ECO:0000256" key="7">
    <source>
        <dbReference type="ARBA" id="ARBA00022490"/>
    </source>
</evidence>
<dbReference type="InterPro" id="IPR058866">
    <property type="entry name" value="GDPGP1_N"/>
</dbReference>
<dbReference type="EMBL" id="SHOA02000016">
    <property type="protein sequence ID" value="TDH68468.1"/>
    <property type="molecule type" value="Genomic_DNA"/>
</dbReference>
<proteinExistence type="inferred from homology"/>
<evidence type="ECO:0000256" key="2">
    <source>
        <dbReference type="ARBA" id="ARBA00003049"/>
    </source>
</evidence>
<keyword evidence="16" id="KW-1185">Reference proteome</keyword>
<dbReference type="InterPro" id="IPR026506">
    <property type="entry name" value="GDPGP"/>
</dbReference>
<dbReference type="Proteomes" id="UP000294530">
    <property type="component" value="Unassembled WGS sequence"/>
</dbReference>
<dbReference type="GO" id="GO:0005737">
    <property type="term" value="C:cytoplasm"/>
    <property type="evidence" value="ECO:0007669"/>
    <property type="project" value="UniProtKB-SubCell"/>
</dbReference>
<comment type="function">
    <text evidence="2">Specific and highly efficient GDP-D-glucose phosphorylase regulating the levels of GDP-D-glucose in cells.</text>
</comment>
<evidence type="ECO:0000256" key="4">
    <source>
        <dbReference type="ARBA" id="ARBA00006451"/>
    </source>
</evidence>
<keyword evidence="11" id="KW-0547">Nucleotide-binding</keyword>
<keyword evidence="10" id="KW-0548">Nucleotidyltransferase</keyword>
<dbReference type="InterPro" id="IPR058865">
    <property type="entry name" value="GDPGP1_C"/>
</dbReference>
<comment type="subcellular location">
    <subcellularLocation>
        <location evidence="3">Cytoplasm</location>
    </subcellularLocation>
</comment>
<evidence type="ECO:0000259" key="13">
    <source>
        <dbReference type="Pfam" id="PF26216"/>
    </source>
</evidence>
<keyword evidence="12" id="KW-0378">Hydrolase</keyword>
<evidence type="ECO:0000259" key="14">
    <source>
        <dbReference type="Pfam" id="PF26217"/>
    </source>
</evidence>
<dbReference type="PANTHER" id="PTHR20884:SF8">
    <property type="entry name" value="GDP-D-GLUCOSE PHOSPHORYLASE 1"/>
    <property type="match status" value="1"/>
</dbReference>
<organism evidence="15 16">
    <name type="scientific">Bremia lactucae</name>
    <name type="common">Lettuce downy mildew</name>
    <dbReference type="NCBI Taxonomy" id="4779"/>
    <lineage>
        <taxon>Eukaryota</taxon>
        <taxon>Sar</taxon>
        <taxon>Stramenopiles</taxon>
        <taxon>Oomycota</taxon>
        <taxon>Peronosporomycetes</taxon>
        <taxon>Peronosporales</taxon>
        <taxon>Peronosporaceae</taxon>
        <taxon>Bremia</taxon>
    </lineage>
</organism>
<evidence type="ECO:0000256" key="11">
    <source>
        <dbReference type="ARBA" id="ARBA00022741"/>
    </source>
</evidence>
<evidence type="ECO:0000256" key="6">
    <source>
        <dbReference type="ARBA" id="ARBA00018857"/>
    </source>
</evidence>
<dbReference type="InterPro" id="IPR036265">
    <property type="entry name" value="HIT-like_sf"/>
</dbReference>
<evidence type="ECO:0000256" key="5">
    <source>
        <dbReference type="ARBA" id="ARBA00012507"/>
    </source>
</evidence>
<comment type="catalytic activity">
    <reaction evidence="1">
        <text>GDP-alpha-D-glucose + phosphate = alpha-D-glucose 1-phosphate + GDP + H(+)</text>
        <dbReference type="Rhea" id="RHEA:30387"/>
        <dbReference type="ChEBI" id="CHEBI:15378"/>
        <dbReference type="ChEBI" id="CHEBI:43474"/>
        <dbReference type="ChEBI" id="CHEBI:58189"/>
        <dbReference type="ChEBI" id="CHEBI:58601"/>
        <dbReference type="ChEBI" id="CHEBI:62230"/>
        <dbReference type="EC" id="2.7.7.78"/>
    </reaction>
</comment>
<dbReference type="Pfam" id="PF26217">
    <property type="entry name" value="GDPGP1_N"/>
    <property type="match status" value="1"/>
</dbReference>
<dbReference type="GO" id="GO:0005085">
    <property type="term" value="F:guanyl-nucleotide exchange factor activity"/>
    <property type="evidence" value="ECO:0007669"/>
    <property type="project" value="UniProtKB-KW"/>
</dbReference>
<dbReference type="GO" id="GO:0000166">
    <property type="term" value="F:nucleotide binding"/>
    <property type="evidence" value="ECO:0007669"/>
    <property type="project" value="UniProtKB-KW"/>
</dbReference>
<dbReference type="AlphaFoldDB" id="A0A976FKS8"/>
<dbReference type="GeneID" id="94350617"/>
<dbReference type="OrthoDB" id="417175at2759"/>
<keyword evidence="7" id="KW-0963">Cytoplasm</keyword>
<evidence type="ECO:0000256" key="12">
    <source>
        <dbReference type="ARBA" id="ARBA00022801"/>
    </source>
</evidence>
<dbReference type="Gene3D" id="3.30.428.10">
    <property type="entry name" value="HIT-like"/>
    <property type="match status" value="1"/>
</dbReference>
<comment type="similarity">
    <text evidence="4">Belongs to the GDPGP1 family.</text>
</comment>
<gene>
    <name evidence="15" type="ORF">CCR75_006881</name>
</gene>
<evidence type="ECO:0000313" key="16">
    <source>
        <dbReference type="Proteomes" id="UP000294530"/>
    </source>
</evidence>
<comment type="caution">
    <text evidence="15">The sequence shown here is derived from an EMBL/GenBank/DDBJ whole genome shotgun (WGS) entry which is preliminary data.</text>
</comment>
<keyword evidence="9" id="KW-0808">Transferase</keyword>
<sequence>MTSSLSEVLLRRWDLAEAARVMRTSVTDTMRRRIPGDLGLVIQFNPNHIKFRSWETTQHKRPMDQQLLISSAKHTKRGFDFTKAKGSISISEFLCELRFVGDEQKIPCVQIIESRRESIQTSEKSHFALVNVAPLVRGHVLFILDFYRVMPQRMTEKFLQFALSISRAMNRQDFALGFNGAGAWSSVNHFHLQGYFYPQTEDAVNFSVAAQTREELFRIGGTVVKHLPNWFTTCYVLEPDVSSKDELHIVQIAWHLLNLLQTREVPYNLIIIDTVIFIFPRQPQCENGITLIPVRDTVQAGGLRIAVAELAGLIIAGDSAVYRALDEKAFTLIARKEVSLAADVKLSIEMEWKETICNAIKDIHRDDANSNAGNV</sequence>
<keyword evidence="8" id="KW-0344">Guanine-nucleotide releasing factor</keyword>
<reference evidence="15 16" key="1">
    <citation type="journal article" date="2021" name="Genome Biol.">
        <title>AFLAP: assembly-free linkage analysis pipeline using k-mers from genome sequencing data.</title>
        <authorList>
            <person name="Fletcher K."/>
            <person name="Zhang L."/>
            <person name="Gil J."/>
            <person name="Han R."/>
            <person name="Cavanaugh K."/>
            <person name="Michelmore R."/>
        </authorList>
    </citation>
    <scope>NUCLEOTIDE SEQUENCE [LARGE SCALE GENOMIC DNA]</scope>
    <source>
        <strain evidence="15 16">SF5</strain>
    </source>
</reference>
<evidence type="ECO:0000256" key="9">
    <source>
        <dbReference type="ARBA" id="ARBA00022679"/>
    </source>
</evidence>
<dbReference type="Pfam" id="PF26216">
    <property type="entry name" value="GDPGP1_C"/>
    <property type="match status" value="1"/>
</dbReference>
<accession>A0A976FKS8</accession>
<feature type="domain" description="GDPGP1-like N-terminal" evidence="14">
    <location>
        <begin position="5"/>
        <end position="195"/>
    </location>
</feature>
<evidence type="ECO:0000256" key="1">
    <source>
        <dbReference type="ARBA" id="ARBA00000063"/>
    </source>
</evidence>
<evidence type="ECO:0000256" key="3">
    <source>
        <dbReference type="ARBA" id="ARBA00004496"/>
    </source>
</evidence>